<dbReference type="InterPro" id="IPR025799">
    <property type="entry name" value="Arg_MeTrfase"/>
</dbReference>
<dbReference type="GeneID" id="100577481"/>
<dbReference type="InterPro" id="IPR011990">
    <property type="entry name" value="TPR-like_helical_dom_sf"/>
</dbReference>
<reference evidence="5" key="2">
    <citation type="submission" date="2025-04" db="UniProtKB">
        <authorList>
            <consortium name="RefSeq"/>
        </authorList>
    </citation>
    <scope>IDENTIFICATION</scope>
    <source>
        <strain evidence="5">DH4</strain>
        <tissue evidence="5">Whole body</tissue>
    </source>
</reference>
<keyword evidence="1 2" id="KW-0949">S-adenosyl-L-methionine</keyword>
<dbReference type="PROSITE" id="PS51678">
    <property type="entry name" value="SAM_MT_PRMT"/>
    <property type="match status" value="1"/>
</dbReference>
<dbReference type="PANTHER" id="PTHR11006">
    <property type="entry name" value="PROTEIN ARGININE N-METHYLTRANSFERASE"/>
    <property type="match status" value="1"/>
</dbReference>
<dbReference type="Proteomes" id="UP000005203">
    <property type="component" value="Linkage group LG1"/>
</dbReference>
<gene>
    <name evidence="3" type="primary">100577481</name>
    <name evidence="5" type="synonym">LOC100577481</name>
</gene>
<dbReference type="SUPFAM" id="SSF53335">
    <property type="entry name" value="S-adenosyl-L-methionine-dependent methyltransferases"/>
    <property type="match status" value="1"/>
</dbReference>
<dbReference type="OMA" id="LDIYPNN"/>
<dbReference type="Gene3D" id="1.25.40.10">
    <property type="entry name" value="Tetratricopeptide repeat domain"/>
    <property type="match status" value="1"/>
</dbReference>
<dbReference type="SMART" id="SM00028">
    <property type="entry name" value="TPR"/>
    <property type="match status" value="2"/>
</dbReference>
<dbReference type="GO" id="GO:0042054">
    <property type="term" value="F:histone methyltransferase activity"/>
    <property type="evidence" value="ECO:0007669"/>
    <property type="project" value="TreeGrafter"/>
</dbReference>
<dbReference type="Pfam" id="PF06325">
    <property type="entry name" value="PrmA"/>
    <property type="match status" value="1"/>
</dbReference>
<dbReference type="Gene3D" id="2.70.160.11">
    <property type="entry name" value="Hnrnp arginine n-methyltransferase1"/>
    <property type="match status" value="1"/>
</dbReference>
<reference evidence="3" key="1">
    <citation type="submission" date="2021-01" db="UniProtKB">
        <authorList>
            <consortium name="EnsemblMetazoa"/>
        </authorList>
    </citation>
    <scope>IDENTIFICATION</scope>
    <source>
        <strain evidence="3">DH4</strain>
    </source>
</reference>
<sequence length="752" mass="86639">MQKELNNIVEKSLQKAYDHDRTGNVGKAYAYYTVVAELCPRKRSEIEEAFVDVLCQWGIQLAGENRFADVFLCYKRSLDIYPNNSRMLNNFAAHLLRNNDPIEAIKFLKRALQANPNFLPAERNLQNAFSMAVDRWHFPMLNDKHRNAAFECVIRKRIAQGYDTVLDVGTGTGLLSLYAQNAGAKQIYACECSPVMLKIAKKVFETNDAENIILLPKLSSDLVIPTDIRERVKLVVTETFDAGLFGEHVIPSMISVHLNVLDKNGIVIPMGATLYVAAVECEYIRNKSAVIFDKIKHFCPLNFDNISVLLDEEYYDTENLKNVDVTYIVEPTAFFTINFNDLSDLQQFNIDGIKNIINITCKCNGTIDGLITWFKLHLDEEITIDTSEKKSCWQVAIFPTIPKLLKKDDIIIIKGEMLKGKLKCSYTLNNCQYDNYDYKFLYRLPKEVVTFLNDIEYIKLLTEVSKSFVNKEIHSILDTSPFPIYGLILLKENKYSEVLYYKNENIMFQQFIKQIAEQNGFKNKLCVVSKYNHIKHSLDTIFIHDFDIKGELKDYNEEHNHEFFRCLLKPNGILLPEQIFFVGQLVFSDDLPNMVYVEDKNLQNMSTITFNTSNFEKGIHNTFNSTTSYGIAQYINEFKINQIFDLNSSLYLYEPLSDVNVLIEMRENEVAERVINFGKISATNNKLLPNALVCWYKVRLTLNHNYDTKRNGSFMNHTAILLEDELKNSILQGNEVCIKVQQAEGIIRIKVK</sequence>
<keyword evidence="2" id="KW-0489">Methyltransferase</keyword>
<dbReference type="InterPro" id="IPR029063">
    <property type="entry name" value="SAM-dependent_MTases_sf"/>
</dbReference>
<dbReference type="CDD" id="cd02440">
    <property type="entry name" value="AdoMet_MTases"/>
    <property type="match status" value="1"/>
</dbReference>
<accession>A0A7M7LNM7</accession>
<protein>
    <submittedName>
        <fullName evidence="5">Protein arginine N-methyltransferase 9</fullName>
    </submittedName>
</protein>
<proteinExistence type="predicted"/>
<dbReference type="AlphaFoldDB" id="A0A7M7LNM7"/>
<evidence type="ECO:0000313" key="4">
    <source>
        <dbReference type="Proteomes" id="UP000005203"/>
    </source>
</evidence>
<evidence type="ECO:0000313" key="5">
    <source>
        <dbReference type="RefSeq" id="XP_006565364.1"/>
    </source>
</evidence>
<dbReference type="PANTHER" id="PTHR11006:SF60">
    <property type="entry name" value="PROTEIN ARGININE N-METHYLTRANSFERASE 9"/>
    <property type="match status" value="1"/>
</dbReference>
<dbReference type="EnsemblMetazoa" id="XM_006565301">
    <property type="protein sequence ID" value="XP_006565364"/>
    <property type="gene ID" value="LOC100577481"/>
</dbReference>
<accession>A0A8B6Z2U8</accession>
<organism evidence="3">
    <name type="scientific">Apis mellifera</name>
    <name type="common">Honeybee</name>
    <dbReference type="NCBI Taxonomy" id="7460"/>
    <lineage>
        <taxon>Eukaryota</taxon>
        <taxon>Metazoa</taxon>
        <taxon>Ecdysozoa</taxon>
        <taxon>Arthropoda</taxon>
        <taxon>Hexapoda</taxon>
        <taxon>Insecta</taxon>
        <taxon>Pterygota</taxon>
        <taxon>Neoptera</taxon>
        <taxon>Endopterygota</taxon>
        <taxon>Hymenoptera</taxon>
        <taxon>Apocrita</taxon>
        <taxon>Aculeata</taxon>
        <taxon>Apoidea</taxon>
        <taxon>Anthophila</taxon>
        <taxon>Apidae</taxon>
        <taxon>Apis</taxon>
    </lineage>
</organism>
<dbReference type="InterPro" id="IPR019734">
    <property type="entry name" value="TPR_rpt"/>
</dbReference>
<dbReference type="GO" id="GO:0032259">
    <property type="term" value="P:methylation"/>
    <property type="evidence" value="ECO:0007669"/>
    <property type="project" value="UniProtKB-KW"/>
</dbReference>
<evidence type="ECO:0000313" key="3">
    <source>
        <dbReference type="EnsemblMetazoa" id="XP_006565364"/>
    </source>
</evidence>
<keyword evidence="4" id="KW-1185">Reference proteome</keyword>
<dbReference type="Gene3D" id="3.40.50.150">
    <property type="entry name" value="Vaccinia Virus protein VP39"/>
    <property type="match status" value="1"/>
</dbReference>
<dbReference type="GO" id="GO:0005634">
    <property type="term" value="C:nucleus"/>
    <property type="evidence" value="ECO:0007669"/>
    <property type="project" value="TreeGrafter"/>
</dbReference>
<evidence type="ECO:0000256" key="1">
    <source>
        <dbReference type="ARBA" id="ARBA00022691"/>
    </source>
</evidence>
<dbReference type="GO" id="GO:0016274">
    <property type="term" value="F:protein-arginine N-methyltransferase activity"/>
    <property type="evidence" value="ECO:0007669"/>
    <property type="project" value="InterPro"/>
</dbReference>
<dbReference type="RefSeq" id="XP_006565364.1">
    <property type="nucleotide sequence ID" value="XM_006565301.3"/>
</dbReference>
<name>A0A7M7LNM7_APIME</name>
<evidence type="ECO:0000256" key="2">
    <source>
        <dbReference type="PROSITE-ProRule" id="PRU01015"/>
    </source>
</evidence>
<dbReference type="SUPFAM" id="SSF48452">
    <property type="entry name" value="TPR-like"/>
    <property type="match status" value="1"/>
</dbReference>
<keyword evidence="2" id="KW-0808">Transferase</keyword>
<dbReference type="OrthoDB" id="5980806at2759"/>
<dbReference type="KEGG" id="ame:100577481"/>
<reference evidence="4" key="3">
    <citation type="submission" date="2025-05" db="UniProtKB">
        <authorList>
            <consortium name="RefSeq"/>
        </authorList>
    </citation>
    <scope>NUCLEOTIDE SEQUENCE [LARGE SCALE GENOMIC DNA]</scope>
    <source>
        <strain evidence="4">DH4</strain>
    </source>
</reference>